<evidence type="ECO:0000256" key="1">
    <source>
        <dbReference type="SAM" id="MobiDB-lite"/>
    </source>
</evidence>
<dbReference type="EMBL" id="JABSTV010001245">
    <property type="protein sequence ID" value="KAH7983356.1"/>
    <property type="molecule type" value="Genomic_DNA"/>
</dbReference>
<organism evidence="3 4">
    <name type="scientific">Rhipicephalus sanguineus</name>
    <name type="common">Brown dog tick</name>
    <name type="synonym">Ixodes sanguineus</name>
    <dbReference type="NCBI Taxonomy" id="34632"/>
    <lineage>
        <taxon>Eukaryota</taxon>
        <taxon>Metazoa</taxon>
        <taxon>Ecdysozoa</taxon>
        <taxon>Arthropoda</taxon>
        <taxon>Chelicerata</taxon>
        <taxon>Arachnida</taxon>
        <taxon>Acari</taxon>
        <taxon>Parasitiformes</taxon>
        <taxon>Ixodida</taxon>
        <taxon>Ixodoidea</taxon>
        <taxon>Ixodidae</taxon>
        <taxon>Rhipicephalinae</taxon>
        <taxon>Rhipicephalus</taxon>
        <taxon>Rhipicephalus</taxon>
    </lineage>
</organism>
<dbReference type="SUPFAM" id="SSF56112">
    <property type="entry name" value="Protein kinase-like (PK-like)"/>
    <property type="match status" value="1"/>
</dbReference>
<dbReference type="PANTHER" id="PTHR11909">
    <property type="entry name" value="CASEIN KINASE-RELATED"/>
    <property type="match status" value="1"/>
</dbReference>
<dbReference type="InterPro" id="IPR011009">
    <property type="entry name" value="Kinase-like_dom_sf"/>
</dbReference>
<dbReference type="PROSITE" id="PS50011">
    <property type="entry name" value="PROTEIN_KINASE_DOM"/>
    <property type="match status" value="1"/>
</dbReference>
<dbReference type="InterPro" id="IPR050235">
    <property type="entry name" value="CK1_Ser-Thr_kinase"/>
</dbReference>
<evidence type="ECO:0000313" key="4">
    <source>
        <dbReference type="Proteomes" id="UP000821837"/>
    </source>
</evidence>
<reference evidence="3" key="2">
    <citation type="submission" date="2021-09" db="EMBL/GenBank/DDBJ databases">
        <authorList>
            <person name="Jia N."/>
            <person name="Wang J."/>
            <person name="Shi W."/>
            <person name="Du L."/>
            <person name="Sun Y."/>
            <person name="Zhan W."/>
            <person name="Jiang J."/>
            <person name="Wang Q."/>
            <person name="Zhang B."/>
            <person name="Ji P."/>
            <person name="Sakyi L.B."/>
            <person name="Cui X."/>
            <person name="Yuan T."/>
            <person name="Jiang B."/>
            <person name="Yang W."/>
            <person name="Lam T.T.-Y."/>
            <person name="Chang Q."/>
            <person name="Ding S."/>
            <person name="Wang X."/>
            <person name="Zhu J."/>
            <person name="Ruan X."/>
            <person name="Zhao L."/>
            <person name="Wei J."/>
            <person name="Que T."/>
            <person name="Du C."/>
            <person name="Cheng J."/>
            <person name="Dai P."/>
            <person name="Han X."/>
            <person name="Huang E."/>
            <person name="Gao Y."/>
            <person name="Liu J."/>
            <person name="Shao H."/>
            <person name="Ye R."/>
            <person name="Li L."/>
            <person name="Wei W."/>
            <person name="Wang X."/>
            <person name="Wang C."/>
            <person name="Huo Q."/>
            <person name="Li W."/>
            <person name="Guo W."/>
            <person name="Chen H."/>
            <person name="Chen S."/>
            <person name="Zhou L."/>
            <person name="Zhou L."/>
            <person name="Ni X."/>
            <person name="Tian J."/>
            <person name="Zhou Y."/>
            <person name="Sheng Y."/>
            <person name="Liu T."/>
            <person name="Pan Y."/>
            <person name="Xia L."/>
            <person name="Li J."/>
            <person name="Zhao F."/>
            <person name="Cao W."/>
        </authorList>
    </citation>
    <scope>NUCLEOTIDE SEQUENCE</scope>
    <source>
        <strain evidence="3">Rsan-2018</strain>
        <tissue evidence="3">Larvae</tissue>
    </source>
</reference>
<dbReference type="GO" id="GO:0005524">
    <property type="term" value="F:ATP binding"/>
    <property type="evidence" value="ECO:0007669"/>
    <property type="project" value="InterPro"/>
</dbReference>
<evidence type="ECO:0000259" key="2">
    <source>
        <dbReference type="PROSITE" id="PS50011"/>
    </source>
</evidence>
<comment type="caution">
    <text evidence="3">The sequence shown here is derived from an EMBL/GenBank/DDBJ whole genome shotgun (WGS) entry which is preliminary data.</text>
</comment>
<gene>
    <name evidence="3" type="ORF">HPB52_011376</name>
</gene>
<accession>A0A9D4T9J2</accession>
<dbReference type="Proteomes" id="UP000821837">
    <property type="component" value="Chromosome 1"/>
</dbReference>
<sequence length="238" mass="27328">MSRFRCCEPNEYNGAKYRFITTDMFGEVLQKILDRQGKMPASKTTSSLGMLVIDVLEGVHSYEPIHADVNAHNLLLVFGKGSEDRMYLLDFGLACRYTQNGKHKEYKEDFRKAYDATTEFTSRDADIGVHSRRADMERLGYNLLRFMATKTIREDSLKVLNWPGKTLFFKAAFILSMRQTQKHEAGDRNAPRLAKMNRSARKHPLRSTSCQIEPSDSVGRRPETTVKKKKVFTTESMP</sequence>
<evidence type="ECO:0000313" key="3">
    <source>
        <dbReference type="EMBL" id="KAH7983356.1"/>
    </source>
</evidence>
<proteinExistence type="predicted"/>
<feature type="region of interest" description="Disordered" evidence="1">
    <location>
        <begin position="196"/>
        <end position="238"/>
    </location>
</feature>
<dbReference type="AlphaFoldDB" id="A0A9D4T9J2"/>
<dbReference type="Gene3D" id="1.10.510.10">
    <property type="entry name" value="Transferase(Phosphotransferase) domain 1"/>
    <property type="match status" value="1"/>
</dbReference>
<dbReference type="GO" id="GO:0004672">
    <property type="term" value="F:protein kinase activity"/>
    <property type="evidence" value="ECO:0007669"/>
    <property type="project" value="InterPro"/>
</dbReference>
<dbReference type="VEuPathDB" id="VectorBase:RSAN_056785"/>
<name>A0A9D4T9J2_RHISA</name>
<dbReference type="InterPro" id="IPR000719">
    <property type="entry name" value="Prot_kinase_dom"/>
</dbReference>
<keyword evidence="4" id="KW-1185">Reference proteome</keyword>
<dbReference type="Pfam" id="PF06293">
    <property type="entry name" value="Kdo"/>
    <property type="match status" value="1"/>
</dbReference>
<feature type="domain" description="Protein kinase" evidence="2">
    <location>
        <begin position="1"/>
        <end position="238"/>
    </location>
</feature>
<protein>
    <recommendedName>
        <fullName evidence="2">Protein kinase domain-containing protein</fullName>
    </recommendedName>
</protein>
<reference evidence="3" key="1">
    <citation type="journal article" date="2020" name="Cell">
        <title>Large-Scale Comparative Analyses of Tick Genomes Elucidate Their Genetic Diversity and Vector Capacities.</title>
        <authorList>
            <consortium name="Tick Genome and Microbiome Consortium (TIGMIC)"/>
            <person name="Jia N."/>
            <person name="Wang J."/>
            <person name="Shi W."/>
            <person name="Du L."/>
            <person name="Sun Y."/>
            <person name="Zhan W."/>
            <person name="Jiang J.F."/>
            <person name="Wang Q."/>
            <person name="Zhang B."/>
            <person name="Ji P."/>
            <person name="Bell-Sakyi L."/>
            <person name="Cui X.M."/>
            <person name="Yuan T.T."/>
            <person name="Jiang B.G."/>
            <person name="Yang W.F."/>
            <person name="Lam T.T."/>
            <person name="Chang Q.C."/>
            <person name="Ding S.J."/>
            <person name="Wang X.J."/>
            <person name="Zhu J.G."/>
            <person name="Ruan X.D."/>
            <person name="Zhao L."/>
            <person name="Wei J.T."/>
            <person name="Ye R.Z."/>
            <person name="Que T.C."/>
            <person name="Du C.H."/>
            <person name="Zhou Y.H."/>
            <person name="Cheng J.X."/>
            <person name="Dai P.F."/>
            <person name="Guo W.B."/>
            <person name="Han X.H."/>
            <person name="Huang E.J."/>
            <person name="Li L.F."/>
            <person name="Wei W."/>
            <person name="Gao Y.C."/>
            <person name="Liu J.Z."/>
            <person name="Shao H.Z."/>
            <person name="Wang X."/>
            <person name="Wang C.C."/>
            <person name="Yang T.C."/>
            <person name="Huo Q.B."/>
            <person name="Li W."/>
            <person name="Chen H.Y."/>
            <person name="Chen S.E."/>
            <person name="Zhou L.G."/>
            <person name="Ni X.B."/>
            <person name="Tian J.H."/>
            <person name="Sheng Y."/>
            <person name="Liu T."/>
            <person name="Pan Y.S."/>
            <person name="Xia L.Y."/>
            <person name="Li J."/>
            <person name="Zhao F."/>
            <person name="Cao W.C."/>
        </authorList>
    </citation>
    <scope>NUCLEOTIDE SEQUENCE</scope>
    <source>
        <strain evidence="3">Rsan-2018</strain>
    </source>
</reference>